<dbReference type="AlphaFoldDB" id="A0AAJ2L1A6"/>
<dbReference type="GO" id="GO:0034458">
    <property type="term" value="F:3'-5' RNA helicase activity"/>
    <property type="evidence" value="ECO:0007669"/>
    <property type="project" value="UniProtKB-UniRule"/>
</dbReference>
<dbReference type="RefSeq" id="WP_323466400.1">
    <property type="nucleotide sequence ID" value="NZ_CP144224.1"/>
</dbReference>
<dbReference type="InterPro" id="IPR028619">
    <property type="entry name" value="DEAD_helicase_DbpA"/>
</dbReference>
<dbReference type="InterPro" id="IPR011545">
    <property type="entry name" value="DEAD/DEAH_box_helicase_dom"/>
</dbReference>
<keyword evidence="5" id="KW-0690">Ribosome biogenesis</keyword>
<evidence type="ECO:0000256" key="1">
    <source>
        <dbReference type="ARBA" id="ARBA00022741"/>
    </source>
</evidence>
<protein>
    <recommendedName>
        <fullName evidence="5">ATP-dependent RNA helicase DbpA</fullName>
        <ecNumber evidence="5">3.6.4.13</ecNumber>
    </recommendedName>
</protein>
<accession>A0AAJ2L1A6</accession>
<evidence type="ECO:0000313" key="8">
    <source>
        <dbReference type="EMBL" id="MDV2884984.1"/>
    </source>
</evidence>
<dbReference type="SMART" id="SM00490">
    <property type="entry name" value="HELICc"/>
    <property type="match status" value="1"/>
</dbReference>
<dbReference type="GO" id="GO:0003723">
    <property type="term" value="F:RNA binding"/>
    <property type="evidence" value="ECO:0007669"/>
    <property type="project" value="UniProtKB-UniRule"/>
</dbReference>
<comment type="catalytic activity">
    <reaction evidence="5">
        <text>ATP + H2O = ADP + phosphate + H(+)</text>
        <dbReference type="Rhea" id="RHEA:13065"/>
        <dbReference type="ChEBI" id="CHEBI:15377"/>
        <dbReference type="ChEBI" id="CHEBI:15378"/>
        <dbReference type="ChEBI" id="CHEBI:30616"/>
        <dbReference type="ChEBI" id="CHEBI:43474"/>
        <dbReference type="ChEBI" id="CHEBI:456216"/>
        <dbReference type="EC" id="3.6.4.13"/>
    </reaction>
</comment>
<keyword evidence="5" id="KW-0694">RNA-binding</keyword>
<evidence type="ECO:0000256" key="5">
    <source>
        <dbReference type="HAMAP-Rule" id="MF_00965"/>
    </source>
</evidence>
<dbReference type="Gene3D" id="3.40.50.300">
    <property type="entry name" value="P-loop containing nucleotide triphosphate hydrolases"/>
    <property type="match status" value="2"/>
</dbReference>
<dbReference type="Pfam" id="PF03880">
    <property type="entry name" value="DbpA"/>
    <property type="match status" value="1"/>
</dbReference>
<comment type="domain">
    <text evidence="5">Contains an N-terminal domain that binds non-specifically to RNA and a C-terminal domain that binds specifically and tightly to hairpin 92 of 23S rRNA.</text>
</comment>
<dbReference type="SUPFAM" id="SSF52540">
    <property type="entry name" value="P-loop containing nucleoside triphosphate hydrolases"/>
    <property type="match status" value="1"/>
</dbReference>
<dbReference type="InterPro" id="IPR044742">
    <property type="entry name" value="DEAD/DEAH_RhlB"/>
</dbReference>
<dbReference type="InterPro" id="IPR014001">
    <property type="entry name" value="Helicase_ATP-bd"/>
</dbReference>
<dbReference type="InterPro" id="IPR050079">
    <property type="entry name" value="DEAD_box_RNA_helicase"/>
</dbReference>
<comment type="subcellular location">
    <subcellularLocation>
        <location evidence="5">Cytoplasm</location>
    </subcellularLocation>
</comment>
<dbReference type="GO" id="GO:0005524">
    <property type="term" value="F:ATP binding"/>
    <property type="evidence" value="ECO:0007669"/>
    <property type="project" value="UniProtKB-UniRule"/>
</dbReference>
<dbReference type="InterPro" id="IPR012677">
    <property type="entry name" value="Nucleotide-bd_a/b_plait_sf"/>
</dbReference>
<evidence type="ECO:0000256" key="2">
    <source>
        <dbReference type="ARBA" id="ARBA00022801"/>
    </source>
</evidence>
<keyword evidence="4 5" id="KW-0067">ATP-binding</keyword>
<evidence type="ECO:0000256" key="4">
    <source>
        <dbReference type="ARBA" id="ARBA00022840"/>
    </source>
</evidence>
<keyword evidence="3 5" id="KW-0347">Helicase</keyword>
<organism evidence="8 9">
    <name type="scientific">Alkalihalophilus pseudofirmus</name>
    <name type="common">Bacillus pseudofirmus</name>
    <dbReference type="NCBI Taxonomy" id="79885"/>
    <lineage>
        <taxon>Bacteria</taxon>
        <taxon>Bacillati</taxon>
        <taxon>Bacillota</taxon>
        <taxon>Bacilli</taxon>
        <taxon>Bacillales</taxon>
        <taxon>Bacillaceae</taxon>
        <taxon>Alkalihalophilus</taxon>
    </lineage>
</organism>
<dbReference type="GO" id="GO:0000027">
    <property type="term" value="P:ribosomal large subunit assembly"/>
    <property type="evidence" value="ECO:0007669"/>
    <property type="project" value="UniProtKB-UniRule"/>
</dbReference>
<dbReference type="SMART" id="SM00487">
    <property type="entry name" value="DEXDc"/>
    <property type="match status" value="1"/>
</dbReference>
<dbReference type="GO" id="GO:0005829">
    <property type="term" value="C:cytosol"/>
    <property type="evidence" value="ECO:0007669"/>
    <property type="project" value="TreeGrafter"/>
</dbReference>
<proteinExistence type="inferred from homology"/>
<dbReference type="Proteomes" id="UP001285636">
    <property type="component" value="Unassembled WGS sequence"/>
</dbReference>
<dbReference type="CDD" id="cd18787">
    <property type="entry name" value="SF2_C_DEAD"/>
    <property type="match status" value="1"/>
</dbReference>
<dbReference type="InterPro" id="IPR027417">
    <property type="entry name" value="P-loop_NTPase"/>
</dbReference>
<dbReference type="Gene3D" id="3.30.70.330">
    <property type="match status" value="1"/>
</dbReference>
<keyword evidence="1 5" id="KW-0547">Nucleotide-binding</keyword>
<keyword evidence="2 5" id="KW-0378">Hydrolase</keyword>
<sequence length="487" mass="55000">MENRISKGIQINNEIQISKEVQKALDLLNYKKLTNVQEKVVPVAIAEKDVIVKAQTGSGKTAAYAIPLCEKVIWEENKPQALVLTPTRELAAQAKEEIINIGRFKRVKAAAVYGKQSYERQKIELKQKNHIVTGTPGRVLDHIEKNSLDTTNIRFLVIDEADQMLNMGFIDQVEAIIARIPANRVTMLFSATFPYGVEELSKRHMSLPESIEITSTEASRPNINHALIEVEAVEKDDVLKDVLIVENPDSCIIFCQTQVEVDKLEKSLLRSQYPVQKLHGGMKQEDRFDVMDRFKEGAFRYLVATGVAGRGIDVADIDLVINYDVPAEKENYVHRIGRTGRAGKKGKARTLVTQREHGYIDDIEDFIGEQITRIPRPGKEEVKKAMKAFQIKLKKKPQLKENKAKKLNQDIMKLYFNGGKKKKLRAVDFVGTLSSINGIQSDDIGIITIQERETYVEVLNGKGPLVLEEMKHRTIKGKQLKVHPAKK</sequence>
<evidence type="ECO:0000313" key="9">
    <source>
        <dbReference type="Proteomes" id="UP001285636"/>
    </source>
</evidence>
<dbReference type="InterPro" id="IPR001650">
    <property type="entry name" value="Helicase_C-like"/>
</dbReference>
<gene>
    <name evidence="5" type="primary">dbpA</name>
    <name evidence="8" type="ORF">RYX45_07315</name>
</gene>
<dbReference type="InterPro" id="IPR005580">
    <property type="entry name" value="DbpA/CsdA_RNA-bd_dom"/>
</dbReference>
<evidence type="ECO:0000256" key="3">
    <source>
        <dbReference type="ARBA" id="ARBA00022806"/>
    </source>
</evidence>
<dbReference type="EMBL" id="JAWJAY010000001">
    <property type="protein sequence ID" value="MDV2884984.1"/>
    <property type="molecule type" value="Genomic_DNA"/>
</dbReference>
<comment type="similarity">
    <text evidence="5">Belongs to the DEAD box helicase family. DbpA subfamily.</text>
</comment>
<keyword evidence="5" id="KW-0963">Cytoplasm</keyword>
<comment type="caution">
    <text evidence="8">The sequence shown here is derived from an EMBL/GenBank/DDBJ whole genome shotgun (WGS) entry which is preliminary data.</text>
</comment>
<dbReference type="CDD" id="cd00268">
    <property type="entry name" value="DEADc"/>
    <property type="match status" value="1"/>
</dbReference>
<name>A0AAJ2L1A6_ALKPS</name>
<dbReference type="PANTHER" id="PTHR47959:SF1">
    <property type="entry name" value="ATP-DEPENDENT RNA HELICASE DBPA"/>
    <property type="match status" value="1"/>
</dbReference>
<evidence type="ECO:0000259" key="7">
    <source>
        <dbReference type="PROSITE" id="PS51194"/>
    </source>
</evidence>
<dbReference type="PROSITE" id="PS51194">
    <property type="entry name" value="HELICASE_CTER"/>
    <property type="match status" value="1"/>
</dbReference>
<dbReference type="GO" id="GO:0016787">
    <property type="term" value="F:hydrolase activity"/>
    <property type="evidence" value="ECO:0007669"/>
    <property type="project" value="UniProtKB-KW"/>
</dbReference>
<dbReference type="HAMAP" id="MF_00965">
    <property type="entry name" value="DEAD_helicase_DbpA"/>
    <property type="match status" value="1"/>
</dbReference>
<feature type="region of interest" description="Involved in 23S rRNA binding" evidence="5">
    <location>
        <begin position="412"/>
        <end position="487"/>
    </location>
</feature>
<evidence type="ECO:0000259" key="6">
    <source>
        <dbReference type="PROSITE" id="PS51192"/>
    </source>
</evidence>
<feature type="domain" description="Helicase ATP-binding" evidence="6">
    <location>
        <begin position="41"/>
        <end position="211"/>
    </location>
</feature>
<dbReference type="Pfam" id="PF00270">
    <property type="entry name" value="DEAD"/>
    <property type="match status" value="1"/>
</dbReference>
<comment type="function">
    <text evidence="5">DEAD-box RNA helicase involved in the assembly of the 50S ribosomal subunit. Has an RNA-dependent ATPase activity, which is specific for 23S rRNA, and a 3' to 5' RNA helicase activity that uses the energy of ATP hydrolysis to destabilize and unwind short rRNA duplexes.</text>
</comment>
<dbReference type="PROSITE" id="PS51192">
    <property type="entry name" value="HELICASE_ATP_BIND_1"/>
    <property type="match status" value="1"/>
</dbReference>
<feature type="domain" description="Helicase C-terminal" evidence="7">
    <location>
        <begin position="237"/>
        <end position="382"/>
    </location>
</feature>
<dbReference type="PANTHER" id="PTHR47959">
    <property type="entry name" value="ATP-DEPENDENT RNA HELICASE RHLE-RELATED"/>
    <property type="match status" value="1"/>
</dbReference>
<reference evidence="8" key="1">
    <citation type="submission" date="2023-10" db="EMBL/GenBank/DDBJ databases">
        <title>Screening of Alkalihalophilus pseudofirmusBZ-TG-HK211 and Its Alleviation of Salt Stress on Rapeseed Growth.</title>
        <authorList>
            <person name="Zhao B."/>
            <person name="Guo T."/>
        </authorList>
    </citation>
    <scope>NUCLEOTIDE SEQUENCE</scope>
    <source>
        <strain evidence="8">BZ-TG-HK211</strain>
    </source>
</reference>
<dbReference type="Pfam" id="PF00271">
    <property type="entry name" value="Helicase_C"/>
    <property type="match status" value="1"/>
</dbReference>
<dbReference type="EC" id="3.6.4.13" evidence="5"/>